<evidence type="ECO:0000313" key="2">
    <source>
        <dbReference type="Proteomes" id="UP000295257"/>
    </source>
</evidence>
<comment type="caution">
    <text evidence="1">The sequence shown here is derived from an EMBL/GenBank/DDBJ whole genome shotgun (WGS) entry which is preliminary data.</text>
</comment>
<dbReference type="Proteomes" id="UP000295257">
    <property type="component" value="Unassembled WGS sequence"/>
</dbReference>
<dbReference type="AlphaFoldDB" id="A0A4R5NK59"/>
<reference evidence="1 2" key="1">
    <citation type="journal article" date="2019" name="Appl. Microbiol. Biotechnol.">
        <title>Uncovering carbohydrate metabolism through a genotype-phenotype association study of 56 lactic acid bacteria genomes.</title>
        <authorList>
            <person name="Buron-Moles G."/>
            <person name="Chailyan A."/>
            <person name="Dolejs I."/>
            <person name="Forster J."/>
            <person name="Miks M.H."/>
        </authorList>
    </citation>
    <scope>NUCLEOTIDE SEQUENCE [LARGE SCALE GENOMIC DNA]</scope>
    <source>
        <strain evidence="1 2">ATCC 29644</strain>
    </source>
</reference>
<dbReference type="EMBL" id="PUFN01000004">
    <property type="protein sequence ID" value="TDG74614.1"/>
    <property type="molecule type" value="Genomic_DNA"/>
</dbReference>
<organism evidence="1 2">
    <name type="scientific">Companilactobacillus farciminis</name>
    <dbReference type="NCBI Taxonomy" id="1612"/>
    <lineage>
        <taxon>Bacteria</taxon>
        <taxon>Bacillati</taxon>
        <taxon>Bacillota</taxon>
        <taxon>Bacilli</taxon>
        <taxon>Lactobacillales</taxon>
        <taxon>Lactobacillaceae</taxon>
        <taxon>Companilactobacillus</taxon>
    </lineage>
</organism>
<keyword evidence="2" id="KW-1185">Reference proteome</keyword>
<evidence type="ECO:0000313" key="1">
    <source>
        <dbReference type="EMBL" id="TDG74614.1"/>
    </source>
</evidence>
<gene>
    <name evidence="1" type="ORF">C5L30_000330</name>
</gene>
<name>A0A4R5NK59_9LACO</name>
<accession>A0A4R5NK59</accession>
<proteinExistence type="predicted"/>
<dbReference type="OrthoDB" id="2297727at2"/>
<dbReference type="RefSeq" id="WP_010019172.1">
    <property type="nucleotide sequence ID" value="NZ_PUFN01000004.1"/>
</dbReference>
<sequence>MAANNDLEKVAVLVTKMPIGIKYKNAQGEYSTAPLDPKDSKIDGTNAFLPADAAQGVIQKQIDKIDTSDKIEDPDILKKIETMTAALDSDAAATTN</sequence>
<protein>
    <submittedName>
        <fullName evidence="1">Uncharacterized protein</fullName>
    </submittedName>
</protein>